<dbReference type="RefSeq" id="WP_046822431.1">
    <property type="nucleotide sequence ID" value="NZ_LBBT01000129.1"/>
</dbReference>
<dbReference type="InterPro" id="IPR011059">
    <property type="entry name" value="Metal-dep_hydrolase_composite"/>
</dbReference>
<comment type="similarity">
    <text evidence="3">Belongs to the metallo-dependent hydrolases superfamily. DHOase family. Class I DHOase subfamily.</text>
</comment>
<evidence type="ECO:0000256" key="2">
    <source>
        <dbReference type="ARBA" id="ARBA00002368"/>
    </source>
</evidence>
<dbReference type="GO" id="GO:0046872">
    <property type="term" value="F:metal ion binding"/>
    <property type="evidence" value="ECO:0007669"/>
    <property type="project" value="UniProtKB-KW"/>
</dbReference>
<dbReference type="InterPro" id="IPR002195">
    <property type="entry name" value="Dihydroorotase_CS"/>
</dbReference>
<dbReference type="EMBL" id="LBBT01000129">
    <property type="protein sequence ID" value="KKY02004.1"/>
    <property type="molecule type" value="Genomic_DNA"/>
</dbReference>
<sequence>MSKLLIKNVKMIDSSMNFKGDLLVENGKISKMDSNINPTDIEGLKIIDGKNKILMPAFIDLHTHLRDPGLTHKEDLETGQKAALKGGFTVLCPMANTKPVCDNEQVMEYVLRKAKKLDLCDIKQVCAITENLEGEEIIDIEKMRTYTDLFSDDGYTLHNEKIMRDALSLSKKLDFKVLTHCQPEFEIVKRDLNMLKEVEGNLHICHISLKDTLDEIKKYKNDGYKFTCEVGPHHIFGYGLEYRVNPAFAEEEDMKHLIQGIKDGYIDMIGTDHAPHTKEDKEKGAPGISNIEVAFQMVNKVFNENNISLNKLSEMMSANPAKLLGLNQGLIKEGLRADLVIVDPEQEEVIDVSKFVSKGKNNPFDGQKVRGKIIMTIRDGRVMYDVKGDMQ</sequence>
<dbReference type="InterPro" id="IPR032466">
    <property type="entry name" value="Metal_Hydrolase"/>
</dbReference>
<comment type="caution">
    <text evidence="8">The sequence shown here is derived from an EMBL/GenBank/DDBJ whole genome shotgun (WGS) entry which is preliminary data.</text>
</comment>
<keyword evidence="6" id="KW-0665">Pyrimidine biosynthesis</keyword>
<dbReference type="GO" id="GO:0006145">
    <property type="term" value="P:purine nucleobase catabolic process"/>
    <property type="evidence" value="ECO:0007669"/>
    <property type="project" value="TreeGrafter"/>
</dbReference>
<evidence type="ECO:0000256" key="1">
    <source>
        <dbReference type="ARBA" id="ARBA00001947"/>
    </source>
</evidence>
<dbReference type="InterPro" id="IPR004722">
    <property type="entry name" value="DHOase"/>
</dbReference>
<dbReference type="GO" id="GO:0005737">
    <property type="term" value="C:cytoplasm"/>
    <property type="evidence" value="ECO:0007669"/>
    <property type="project" value="TreeGrafter"/>
</dbReference>
<dbReference type="Proteomes" id="UP000034407">
    <property type="component" value="Unassembled WGS sequence"/>
</dbReference>
<evidence type="ECO:0000256" key="5">
    <source>
        <dbReference type="ARBA" id="ARBA00022801"/>
    </source>
</evidence>
<comment type="function">
    <text evidence="2">Catalyzes the reversible cyclization of carbamoyl aspartate to dihydroorotate.</text>
</comment>
<evidence type="ECO:0000256" key="4">
    <source>
        <dbReference type="ARBA" id="ARBA00022723"/>
    </source>
</evidence>
<dbReference type="AlphaFoldDB" id="A0A0M3DKP7"/>
<organism evidence="8 9">
    <name type="scientific">Paraclostridium benzoelyticum</name>
    <dbReference type="NCBI Taxonomy" id="1629550"/>
    <lineage>
        <taxon>Bacteria</taxon>
        <taxon>Bacillati</taxon>
        <taxon>Bacillota</taxon>
        <taxon>Clostridia</taxon>
        <taxon>Peptostreptococcales</taxon>
        <taxon>Peptostreptococcaceae</taxon>
        <taxon>Paraclostridium</taxon>
    </lineage>
</organism>
<dbReference type="SUPFAM" id="SSF51556">
    <property type="entry name" value="Metallo-dependent hydrolases"/>
    <property type="match status" value="1"/>
</dbReference>
<dbReference type="Pfam" id="PF01979">
    <property type="entry name" value="Amidohydro_1"/>
    <property type="match status" value="1"/>
</dbReference>
<reference evidence="8 9" key="1">
    <citation type="submission" date="2015-04" db="EMBL/GenBank/DDBJ databases">
        <title>Microcin producing Clostridium sp. JC272T.</title>
        <authorList>
            <person name="Jyothsna T."/>
            <person name="Sasikala C."/>
            <person name="Ramana C."/>
        </authorList>
    </citation>
    <scope>NUCLEOTIDE SEQUENCE [LARGE SCALE GENOMIC DNA]</scope>
    <source>
        <strain evidence="8 9">JC272</strain>
    </source>
</reference>
<evidence type="ECO:0000313" key="8">
    <source>
        <dbReference type="EMBL" id="KKY02004.1"/>
    </source>
</evidence>
<dbReference type="PATRIC" id="fig|1629550.3.peg.592"/>
<dbReference type="GO" id="GO:0004151">
    <property type="term" value="F:dihydroorotase activity"/>
    <property type="evidence" value="ECO:0007669"/>
    <property type="project" value="InterPro"/>
</dbReference>
<keyword evidence="5" id="KW-0378">Hydrolase</keyword>
<dbReference type="InterPro" id="IPR050138">
    <property type="entry name" value="DHOase/Allantoinase_Hydrolase"/>
</dbReference>
<evidence type="ECO:0000256" key="6">
    <source>
        <dbReference type="ARBA" id="ARBA00022975"/>
    </source>
</evidence>
<dbReference type="GO" id="GO:0004038">
    <property type="term" value="F:allantoinase activity"/>
    <property type="evidence" value="ECO:0007669"/>
    <property type="project" value="TreeGrafter"/>
</dbReference>
<feature type="domain" description="Amidohydrolase-related" evidence="7">
    <location>
        <begin position="53"/>
        <end position="382"/>
    </location>
</feature>
<keyword evidence="9" id="KW-1185">Reference proteome</keyword>
<dbReference type="PANTHER" id="PTHR43668">
    <property type="entry name" value="ALLANTOINASE"/>
    <property type="match status" value="1"/>
</dbReference>
<dbReference type="PROSITE" id="PS00483">
    <property type="entry name" value="DIHYDROOROTASE_2"/>
    <property type="match status" value="1"/>
</dbReference>
<protein>
    <submittedName>
        <fullName evidence="8">Dihydroorotase</fullName>
    </submittedName>
</protein>
<dbReference type="CDD" id="cd01317">
    <property type="entry name" value="DHOase_IIa"/>
    <property type="match status" value="1"/>
</dbReference>
<dbReference type="PANTHER" id="PTHR43668:SF2">
    <property type="entry name" value="ALLANTOINASE"/>
    <property type="match status" value="1"/>
</dbReference>
<evidence type="ECO:0000313" key="9">
    <source>
        <dbReference type="Proteomes" id="UP000034407"/>
    </source>
</evidence>
<gene>
    <name evidence="8" type="ORF">VN21_05555</name>
</gene>
<accession>A0A0M3DKP7</accession>
<dbReference type="Gene3D" id="3.20.20.140">
    <property type="entry name" value="Metal-dependent hydrolases"/>
    <property type="match status" value="2"/>
</dbReference>
<name>A0A0M3DKP7_9FIRM</name>
<comment type="cofactor">
    <cofactor evidence="1">
        <name>Zn(2+)</name>
        <dbReference type="ChEBI" id="CHEBI:29105"/>
    </cofactor>
</comment>
<evidence type="ECO:0000256" key="3">
    <source>
        <dbReference type="ARBA" id="ARBA00010286"/>
    </source>
</evidence>
<dbReference type="InterPro" id="IPR006680">
    <property type="entry name" value="Amidohydro-rel"/>
</dbReference>
<evidence type="ECO:0000259" key="7">
    <source>
        <dbReference type="Pfam" id="PF01979"/>
    </source>
</evidence>
<keyword evidence="4" id="KW-0479">Metal-binding</keyword>
<dbReference type="OrthoDB" id="9765462at2"/>
<proteinExistence type="inferred from homology"/>
<dbReference type="SUPFAM" id="SSF51338">
    <property type="entry name" value="Composite domain of metallo-dependent hydrolases"/>
    <property type="match status" value="1"/>
</dbReference>
<dbReference type="GO" id="GO:0006221">
    <property type="term" value="P:pyrimidine nucleotide biosynthetic process"/>
    <property type="evidence" value="ECO:0007669"/>
    <property type="project" value="UniProtKB-KW"/>
</dbReference>